<keyword evidence="2" id="KW-1185">Reference proteome</keyword>
<reference evidence="1 2" key="1">
    <citation type="submission" date="2022-11" db="EMBL/GenBank/DDBJ databases">
        <title>Minimal conservation of predation-associated metabolite biosynthetic gene clusters underscores biosynthetic potential of Myxococcota including descriptions for ten novel species: Archangium lansinium sp. nov., Myxococcus landrumus sp. nov., Nannocystis bai.</title>
        <authorList>
            <person name="Ahearne A."/>
            <person name="Stevens C."/>
            <person name="Phillips K."/>
        </authorList>
    </citation>
    <scope>NUCLEOTIDE SEQUENCE [LARGE SCALE GENOMIC DNA]</scope>
    <source>
        <strain evidence="1 2">MIWBW</strain>
    </source>
</reference>
<comment type="caution">
    <text evidence="1">The sequence shown here is derived from an EMBL/GenBank/DDBJ whole genome shotgun (WGS) entry which is preliminary data.</text>
</comment>
<dbReference type="EMBL" id="JAPNKA010000001">
    <property type="protein sequence ID" value="MCY1078044.1"/>
    <property type="molecule type" value="Genomic_DNA"/>
</dbReference>
<sequence length="235" mass="25475">MAVFRREMVLPQDDETLVGQLFISERPMGVVVWGNDDTSERYRRQTVRLAEELAKCGLASLLFGLWTEVEEGLQAGWGVDDEARLQRAARRLERTCALLARDAQTQGMRLGLFGTGSGAPASLLVAARHPAELSAIACCGGRPSLAGAAAARVRVPTLLVVGSEDEHGLLEAQRLSSELAGEHSLRLIPGASSTLHEPGAWEDAVHITGEWFHDHFRAAVEPRSDGWADAEGRFV</sequence>
<dbReference type="SUPFAM" id="SSF53474">
    <property type="entry name" value="alpha/beta-Hydrolases"/>
    <property type="match status" value="1"/>
</dbReference>
<dbReference type="Proteomes" id="UP001207654">
    <property type="component" value="Unassembled WGS sequence"/>
</dbReference>
<proteinExistence type="predicted"/>
<protein>
    <submittedName>
        <fullName evidence="1">Dienelactone hydrolase family protein</fullName>
    </submittedName>
</protein>
<evidence type="ECO:0000313" key="2">
    <source>
        <dbReference type="Proteomes" id="UP001207654"/>
    </source>
</evidence>
<accession>A0ABT4A8R4</accession>
<dbReference type="Gene3D" id="3.40.50.1820">
    <property type="entry name" value="alpha/beta hydrolase"/>
    <property type="match status" value="1"/>
</dbReference>
<organism evidence="1 2">
    <name type="scientific">Archangium lansingense</name>
    <dbReference type="NCBI Taxonomy" id="2995310"/>
    <lineage>
        <taxon>Bacteria</taxon>
        <taxon>Pseudomonadati</taxon>
        <taxon>Myxococcota</taxon>
        <taxon>Myxococcia</taxon>
        <taxon>Myxococcales</taxon>
        <taxon>Cystobacterineae</taxon>
        <taxon>Archangiaceae</taxon>
        <taxon>Archangium</taxon>
    </lineage>
</organism>
<gene>
    <name evidence="1" type="ORF">OV287_26575</name>
</gene>
<keyword evidence="1" id="KW-0378">Hydrolase</keyword>
<name>A0ABT4A8R4_9BACT</name>
<dbReference type="GO" id="GO:0016787">
    <property type="term" value="F:hydrolase activity"/>
    <property type="evidence" value="ECO:0007669"/>
    <property type="project" value="UniProtKB-KW"/>
</dbReference>
<evidence type="ECO:0000313" key="1">
    <source>
        <dbReference type="EMBL" id="MCY1078044.1"/>
    </source>
</evidence>
<dbReference type="RefSeq" id="WP_267536840.1">
    <property type="nucleotide sequence ID" value="NZ_JAPNKA010000001.1"/>
</dbReference>
<dbReference type="InterPro" id="IPR029058">
    <property type="entry name" value="AB_hydrolase_fold"/>
</dbReference>